<evidence type="ECO:0000256" key="2">
    <source>
        <dbReference type="ARBA" id="ARBA00022854"/>
    </source>
</evidence>
<dbReference type="SUPFAM" id="SSF57048">
    <property type="entry name" value="Gurmarin-like"/>
    <property type="match status" value="1"/>
</dbReference>
<feature type="signal peptide" evidence="5">
    <location>
        <begin position="1"/>
        <end position="17"/>
    </location>
</feature>
<keyword evidence="2" id="KW-0960">Knottin</keyword>
<dbReference type="AlphaFoldDB" id="A0A1E3B8M7"/>
<organism evidence="6 7">
    <name type="scientific">Aspergillus cristatus</name>
    <name type="common">Chinese Fuzhuan brick tea-fermentation fungus</name>
    <name type="synonym">Eurotium cristatum</name>
    <dbReference type="NCBI Taxonomy" id="573508"/>
    <lineage>
        <taxon>Eukaryota</taxon>
        <taxon>Fungi</taxon>
        <taxon>Dikarya</taxon>
        <taxon>Ascomycota</taxon>
        <taxon>Pezizomycotina</taxon>
        <taxon>Eurotiomycetes</taxon>
        <taxon>Eurotiomycetidae</taxon>
        <taxon>Eurotiales</taxon>
        <taxon>Aspergillaceae</taxon>
        <taxon>Aspergillus</taxon>
        <taxon>Aspergillus subgen. Aspergillus</taxon>
    </lineage>
</organism>
<keyword evidence="7" id="KW-1185">Reference proteome</keyword>
<sequence>MKLSILASLFLAGSAIAAGTAAEKRGSPTIDDNQPCQSDSKTDYCKSGLCIQEPNQPSGTCRPKSQQN</sequence>
<evidence type="ECO:0000256" key="5">
    <source>
        <dbReference type="SAM" id="SignalP"/>
    </source>
</evidence>
<proteinExistence type="predicted"/>
<feature type="compositionally biased region" description="Polar residues" evidence="4">
    <location>
        <begin position="30"/>
        <end position="39"/>
    </location>
</feature>
<keyword evidence="3" id="KW-1015">Disulfide bond</keyword>
<evidence type="ECO:0000256" key="4">
    <source>
        <dbReference type="SAM" id="MobiDB-lite"/>
    </source>
</evidence>
<keyword evidence="1" id="KW-0929">Antimicrobial</keyword>
<feature type="region of interest" description="Disordered" evidence="4">
    <location>
        <begin position="21"/>
        <end position="42"/>
    </location>
</feature>
<dbReference type="EMBL" id="JXNT01000010">
    <property type="protein sequence ID" value="ODM16766.1"/>
    <property type="molecule type" value="Genomic_DNA"/>
</dbReference>
<gene>
    <name evidence="6" type="ORF">SI65_07731</name>
</gene>
<accession>A0A1E3B8M7</accession>
<reference evidence="6 7" key="1">
    <citation type="journal article" date="2016" name="BMC Genomics">
        <title>Comparative genomic and transcriptomic analyses of the Fuzhuan brick tea-fermentation fungus Aspergillus cristatus.</title>
        <authorList>
            <person name="Ge Y."/>
            <person name="Wang Y."/>
            <person name="Liu Y."/>
            <person name="Tan Y."/>
            <person name="Ren X."/>
            <person name="Zhang X."/>
            <person name="Hyde K.D."/>
            <person name="Liu Y."/>
            <person name="Liu Z."/>
        </authorList>
    </citation>
    <scope>NUCLEOTIDE SEQUENCE [LARGE SCALE GENOMIC DNA]</scope>
    <source>
        <strain evidence="6 7">GZAAS20.1005</strain>
    </source>
</reference>
<evidence type="ECO:0000256" key="1">
    <source>
        <dbReference type="ARBA" id="ARBA00022529"/>
    </source>
</evidence>
<dbReference type="InterPro" id="IPR024206">
    <property type="entry name" value="Gurmarin/antimicrobial_peptd"/>
</dbReference>
<dbReference type="VEuPathDB" id="FungiDB:SI65_07731"/>
<evidence type="ECO:0000313" key="6">
    <source>
        <dbReference type="EMBL" id="ODM16766.1"/>
    </source>
</evidence>
<dbReference type="InterPro" id="IPR009101">
    <property type="entry name" value="Gurmarin/antifun_pep"/>
</dbReference>
<protein>
    <submittedName>
        <fullName evidence="6">Uncharacterized protein</fullName>
    </submittedName>
</protein>
<keyword evidence="5" id="KW-0732">Signal</keyword>
<evidence type="ECO:0000313" key="7">
    <source>
        <dbReference type="Proteomes" id="UP000094569"/>
    </source>
</evidence>
<comment type="caution">
    <text evidence="6">The sequence shown here is derived from an EMBL/GenBank/DDBJ whole genome shotgun (WGS) entry which is preliminary data.</text>
</comment>
<dbReference type="Pfam" id="PF11410">
    <property type="entry name" value="Antifungal_pept"/>
    <property type="match status" value="1"/>
</dbReference>
<evidence type="ECO:0000256" key="3">
    <source>
        <dbReference type="ARBA" id="ARBA00023157"/>
    </source>
</evidence>
<name>A0A1E3B8M7_ASPCR</name>
<feature type="chain" id="PRO_5009123505" evidence="5">
    <location>
        <begin position="18"/>
        <end position="68"/>
    </location>
</feature>
<dbReference type="Proteomes" id="UP000094569">
    <property type="component" value="Unassembled WGS sequence"/>
</dbReference>
<dbReference type="OrthoDB" id="10359877at2759"/>